<dbReference type="EC" id="3.6.1.41" evidence="3"/>
<dbReference type="PANTHER" id="PTHR40942:SF4">
    <property type="entry name" value="CYTOCHROME C5"/>
    <property type="match status" value="1"/>
</dbReference>
<comment type="function">
    <text evidence="1">Hydrolyzes diadenosine 5',5'''-P1,P4-tetraphosphate to yield ADP.</text>
</comment>
<dbReference type="NCBIfam" id="NF001204">
    <property type="entry name" value="PRK00166.1"/>
    <property type="match status" value="1"/>
</dbReference>
<comment type="similarity">
    <text evidence="2">Belongs to the Ap4A hydrolase family.</text>
</comment>
<feature type="domain" description="Calcineurin-like phosphoesterase" evidence="9">
    <location>
        <begin position="18"/>
        <end position="180"/>
    </location>
</feature>
<evidence type="ECO:0000256" key="7">
    <source>
        <dbReference type="ARBA" id="ARBA00033210"/>
    </source>
</evidence>
<dbReference type="InterPro" id="IPR004843">
    <property type="entry name" value="Calcineurin-like_PHP"/>
</dbReference>
<evidence type="ECO:0000313" key="10">
    <source>
        <dbReference type="EMBL" id="CAA6822307.1"/>
    </source>
</evidence>
<evidence type="ECO:0000256" key="2">
    <source>
        <dbReference type="ARBA" id="ARBA00005419"/>
    </source>
</evidence>
<keyword evidence="4 10" id="KW-0378">Hydrolase</keyword>
<organism evidence="10">
    <name type="scientific">uncultured Thiotrichaceae bacterium</name>
    <dbReference type="NCBI Taxonomy" id="298394"/>
    <lineage>
        <taxon>Bacteria</taxon>
        <taxon>Pseudomonadati</taxon>
        <taxon>Pseudomonadota</taxon>
        <taxon>Gammaproteobacteria</taxon>
        <taxon>Thiotrichales</taxon>
        <taxon>Thiotrichaceae</taxon>
        <taxon>environmental samples</taxon>
    </lineage>
</organism>
<comment type="catalytic activity">
    <reaction evidence="8">
        <text>P(1),P(4)-bis(5'-adenosyl) tetraphosphate + H2O = 2 ADP + 2 H(+)</text>
        <dbReference type="Rhea" id="RHEA:24252"/>
        <dbReference type="ChEBI" id="CHEBI:15377"/>
        <dbReference type="ChEBI" id="CHEBI:15378"/>
        <dbReference type="ChEBI" id="CHEBI:58141"/>
        <dbReference type="ChEBI" id="CHEBI:456216"/>
        <dbReference type="EC" id="3.6.1.41"/>
    </reaction>
</comment>
<proteinExistence type="inferred from homology"/>
<sequence length="282" mass="32073">MVFLLAFGLYTKVMANYAVGDLQGCYDSLQRLLEELQFDASSDTLWLAGDLVNRGSKSLETLRFLKSLGSSARCVLGNHDISMIAAHYGVVRSHPSTDTLMKAPDRFELIDWLRTLPLIQVAKDKKICMVHAGIPPFWSVKKAKKLSKSIQEKLQDDDVGPWLRQVYGNKPNKWSKELIGNDRDRYILNAFTRMRFLRKNGALNLVDKASPISHKRSIPWFEFKKRKNKDYTIFFGHWASLGYYHGHNVVGLDSGCVWGNTLTAVNIDVPYEAYQPISVKCP</sequence>
<evidence type="ECO:0000256" key="6">
    <source>
        <dbReference type="ARBA" id="ARBA00032248"/>
    </source>
</evidence>
<dbReference type="AlphaFoldDB" id="A0A6S6TW24"/>
<accession>A0A6S6TW24</accession>
<dbReference type="PIRSF" id="PIRSF000903">
    <property type="entry name" value="B5n-ttraPtase_sm"/>
    <property type="match status" value="1"/>
</dbReference>
<dbReference type="EMBL" id="CACVAY010000110">
    <property type="protein sequence ID" value="CAA6822307.1"/>
    <property type="molecule type" value="Genomic_DNA"/>
</dbReference>
<evidence type="ECO:0000256" key="4">
    <source>
        <dbReference type="ARBA" id="ARBA00022801"/>
    </source>
</evidence>
<dbReference type="GO" id="GO:0008803">
    <property type="term" value="F:bis(5'-nucleosyl)-tetraphosphatase (symmetrical) activity"/>
    <property type="evidence" value="ECO:0007669"/>
    <property type="project" value="UniProtKB-EC"/>
</dbReference>
<dbReference type="PANTHER" id="PTHR40942">
    <property type="match status" value="1"/>
</dbReference>
<evidence type="ECO:0000256" key="1">
    <source>
        <dbReference type="ARBA" id="ARBA00003413"/>
    </source>
</evidence>
<evidence type="ECO:0000256" key="5">
    <source>
        <dbReference type="ARBA" id="ARBA00031248"/>
    </source>
</evidence>
<evidence type="ECO:0000259" key="9">
    <source>
        <dbReference type="Pfam" id="PF00149"/>
    </source>
</evidence>
<dbReference type="SUPFAM" id="SSF56300">
    <property type="entry name" value="Metallo-dependent phosphatases"/>
    <property type="match status" value="1"/>
</dbReference>
<name>A0A6S6TW24_9GAMM</name>
<dbReference type="InterPro" id="IPR004617">
    <property type="entry name" value="ApaH"/>
</dbReference>
<dbReference type="CDD" id="cd07422">
    <property type="entry name" value="MPP_ApaH"/>
    <property type="match status" value="1"/>
</dbReference>
<dbReference type="InterPro" id="IPR029052">
    <property type="entry name" value="Metallo-depent_PP-like"/>
</dbReference>
<reference evidence="10" key="1">
    <citation type="submission" date="2020-01" db="EMBL/GenBank/DDBJ databases">
        <authorList>
            <person name="Meier V. D."/>
            <person name="Meier V D."/>
        </authorList>
    </citation>
    <scope>NUCLEOTIDE SEQUENCE</scope>
    <source>
        <strain evidence="10">HLG_WM_MAG_07</strain>
    </source>
</reference>
<protein>
    <recommendedName>
        <fullName evidence="3">bis(5'-nucleosyl)-tetraphosphatase (symmetrical)</fullName>
        <ecNumber evidence="3">3.6.1.41</ecNumber>
    </recommendedName>
    <alternativeName>
        <fullName evidence="6">Ap4A hydrolase</fullName>
    </alternativeName>
    <alternativeName>
        <fullName evidence="5">Diadenosine 5',5'''-P1,P4-tetraphosphate pyrophosphohydrolase</fullName>
    </alternativeName>
    <alternativeName>
        <fullName evidence="7">Diadenosine tetraphosphatase</fullName>
    </alternativeName>
</protein>
<dbReference type="Gene3D" id="3.60.21.10">
    <property type="match status" value="1"/>
</dbReference>
<evidence type="ECO:0000256" key="3">
    <source>
        <dbReference type="ARBA" id="ARBA00012506"/>
    </source>
</evidence>
<gene>
    <name evidence="10" type="ORF">HELGO_WM6333</name>
</gene>
<dbReference type="Pfam" id="PF00149">
    <property type="entry name" value="Metallophos"/>
    <property type="match status" value="1"/>
</dbReference>
<evidence type="ECO:0000256" key="8">
    <source>
        <dbReference type="ARBA" id="ARBA00049417"/>
    </source>
</evidence>
<dbReference type="NCBIfam" id="TIGR00668">
    <property type="entry name" value="apaH"/>
    <property type="match status" value="1"/>
</dbReference>